<evidence type="ECO:0000256" key="1">
    <source>
        <dbReference type="SAM" id="MobiDB-lite"/>
    </source>
</evidence>
<gene>
    <name evidence="2" type="ORF">EEDITHA_LOCUS13881</name>
</gene>
<organism evidence="2 3">
    <name type="scientific">Euphydryas editha</name>
    <name type="common">Edith's checkerspot</name>
    <dbReference type="NCBI Taxonomy" id="104508"/>
    <lineage>
        <taxon>Eukaryota</taxon>
        <taxon>Metazoa</taxon>
        <taxon>Ecdysozoa</taxon>
        <taxon>Arthropoda</taxon>
        <taxon>Hexapoda</taxon>
        <taxon>Insecta</taxon>
        <taxon>Pterygota</taxon>
        <taxon>Neoptera</taxon>
        <taxon>Endopterygota</taxon>
        <taxon>Lepidoptera</taxon>
        <taxon>Glossata</taxon>
        <taxon>Ditrysia</taxon>
        <taxon>Papilionoidea</taxon>
        <taxon>Nymphalidae</taxon>
        <taxon>Nymphalinae</taxon>
        <taxon>Euphydryas</taxon>
    </lineage>
</organism>
<protein>
    <submittedName>
        <fullName evidence="2">Uncharacterized protein</fullName>
    </submittedName>
</protein>
<comment type="caution">
    <text evidence="2">The sequence shown here is derived from an EMBL/GenBank/DDBJ whole genome shotgun (WGS) entry which is preliminary data.</text>
</comment>
<feature type="region of interest" description="Disordered" evidence="1">
    <location>
        <begin position="355"/>
        <end position="377"/>
    </location>
</feature>
<reference evidence="2" key="1">
    <citation type="submission" date="2022-03" db="EMBL/GenBank/DDBJ databases">
        <authorList>
            <person name="Tunstrom K."/>
        </authorList>
    </citation>
    <scope>NUCLEOTIDE SEQUENCE</scope>
</reference>
<feature type="region of interest" description="Disordered" evidence="1">
    <location>
        <begin position="1"/>
        <end position="62"/>
    </location>
</feature>
<evidence type="ECO:0000313" key="3">
    <source>
        <dbReference type="Proteomes" id="UP001153954"/>
    </source>
</evidence>
<feature type="compositionally biased region" description="Basic and acidic residues" evidence="1">
    <location>
        <begin position="317"/>
        <end position="326"/>
    </location>
</feature>
<evidence type="ECO:0000313" key="2">
    <source>
        <dbReference type="EMBL" id="CAH2098803.1"/>
    </source>
</evidence>
<dbReference type="Proteomes" id="UP001153954">
    <property type="component" value="Unassembled WGS sequence"/>
</dbReference>
<keyword evidence="3" id="KW-1185">Reference proteome</keyword>
<proteinExistence type="predicted"/>
<feature type="compositionally biased region" description="Basic and acidic residues" evidence="1">
    <location>
        <begin position="32"/>
        <end position="52"/>
    </location>
</feature>
<feature type="compositionally biased region" description="Basic and acidic residues" evidence="1">
    <location>
        <begin position="7"/>
        <end position="24"/>
    </location>
</feature>
<accession>A0AAU9UI46</accession>
<name>A0AAU9UI46_EUPED</name>
<sequence length="422" mass="48231">MSSVTEHPTRYREDLPKLNPEKKQSMVAPSKSSERKPLKRKIEEEAKEEQKSSEFSAEVADEEEAEGQFELNELMTRVLKQELQTLMIEIWRTLPDKAPTEAERFVAEKLRSEASDDLQNVLGLNITKRLLNVYNPLFVKIRFSCRPESGCLTKFLDQYKVKSFKRINKETNTFAARLHSITDFDNICAAKNIRCGGARIMITPCYRFTLCPKRLNTIFADSGEDVVKVEQKDKVVNENEGDKKIKEKETKAVESNKTEGKPTSILKDKEKEVIKPKETPNKHKNEVTEVKPKENKNQKKEIVLKSPESKTNIGYPKENKNQKEIVLKPPENKTNIENPKENKIVKSPVVKPKQNAAVKVTPKEKQTSIKKSVPKRDIESELEMNEAKINQFNEGDEMNDEEILALISSGVIVDECIGSDDE</sequence>
<dbReference type="EMBL" id="CAKOGL010000020">
    <property type="protein sequence ID" value="CAH2098803.1"/>
    <property type="molecule type" value="Genomic_DNA"/>
</dbReference>
<feature type="compositionally biased region" description="Basic and acidic residues" evidence="1">
    <location>
        <begin position="239"/>
        <end position="303"/>
    </location>
</feature>
<dbReference type="AlphaFoldDB" id="A0AAU9UI46"/>
<feature type="region of interest" description="Disordered" evidence="1">
    <location>
        <begin position="239"/>
        <end position="342"/>
    </location>
</feature>